<dbReference type="OrthoDB" id="21254at2759"/>
<name>A0A2C5YH27_9HYPO</name>
<feature type="domain" description="HORMA" evidence="4">
    <location>
        <begin position="26"/>
        <end position="273"/>
    </location>
</feature>
<dbReference type="PANTHER" id="PTHR11842">
    <property type="entry name" value="MITOTIC SPINDLE ASSEMBLY CHECKPOINT PROTEIN MAD2"/>
    <property type="match status" value="1"/>
</dbReference>
<dbReference type="InterPro" id="IPR003511">
    <property type="entry name" value="HORMA_dom"/>
</dbReference>
<dbReference type="Proteomes" id="UP000226192">
    <property type="component" value="Unassembled WGS sequence"/>
</dbReference>
<evidence type="ECO:0000259" key="4">
    <source>
        <dbReference type="PROSITE" id="PS50815"/>
    </source>
</evidence>
<dbReference type="InterPro" id="IPR045091">
    <property type="entry name" value="Mad2-like"/>
</dbReference>
<feature type="region of interest" description="Disordered" evidence="2">
    <location>
        <begin position="225"/>
        <end position="254"/>
    </location>
</feature>
<gene>
    <name evidence="5" type="ORF">CDD81_5912</name>
</gene>
<comment type="similarity">
    <text evidence="1">Belongs to the MAD2 family.</text>
</comment>
<protein>
    <recommendedName>
        <fullName evidence="4">HORMA domain-containing protein</fullName>
    </recommendedName>
</protein>
<proteinExistence type="inferred from homology"/>
<feature type="transmembrane region" description="Helical" evidence="3">
    <location>
        <begin position="25"/>
        <end position="44"/>
    </location>
</feature>
<keyword evidence="3" id="KW-0812">Transmembrane</keyword>
<dbReference type="SUPFAM" id="SSF56019">
    <property type="entry name" value="The spindle assembly checkpoint protein mad2"/>
    <property type="match status" value="1"/>
</dbReference>
<comment type="caution">
    <text evidence="5">The sequence shown here is derived from an EMBL/GenBank/DDBJ whole genome shotgun (WGS) entry which is preliminary data.</text>
</comment>
<keyword evidence="6" id="KW-1185">Reference proteome</keyword>
<dbReference type="PROSITE" id="PS50815">
    <property type="entry name" value="HORMA"/>
    <property type="match status" value="1"/>
</dbReference>
<reference evidence="5 6" key="1">
    <citation type="submission" date="2017-06" db="EMBL/GenBank/DDBJ databases">
        <title>Ant-infecting Ophiocordyceps genomes reveal a high diversity of potential behavioral manipulation genes and a possible major role for enterotoxins.</title>
        <authorList>
            <person name="De Bekker C."/>
            <person name="Evans H.C."/>
            <person name="Brachmann A."/>
            <person name="Hughes D.P."/>
        </authorList>
    </citation>
    <scope>NUCLEOTIDE SEQUENCE [LARGE SCALE GENOMIC DNA]</scope>
    <source>
        <strain evidence="5 6">Map64</strain>
    </source>
</reference>
<dbReference type="InterPro" id="IPR036570">
    <property type="entry name" value="HORMA_dom_sf"/>
</dbReference>
<keyword evidence="3" id="KW-0472">Membrane</keyword>
<evidence type="ECO:0000256" key="2">
    <source>
        <dbReference type="SAM" id="MobiDB-lite"/>
    </source>
</evidence>
<evidence type="ECO:0000256" key="1">
    <source>
        <dbReference type="ARBA" id="ARBA00010348"/>
    </source>
</evidence>
<accession>A0A2C5YH27</accession>
<organism evidence="5 6">
    <name type="scientific">Ophiocordyceps australis</name>
    <dbReference type="NCBI Taxonomy" id="1399860"/>
    <lineage>
        <taxon>Eukaryota</taxon>
        <taxon>Fungi</taxon>
        <taxon>Dikarya</taxon>
        <taxon>Ascomycota</taxon>
        <taxon>Pezizomycotina</taxon>
        <taxon>Sordariomycetes</taxon>
        <taxon>Hypocreomycetidae</taxon>
        <taxon>Hypocreales</taxon>
        <taxon>Ophiocordycipitaceae</taxon>
        <taxon>Ophiocordyceps</taxon>
    </lineage>
</organism>
<evidence type="ECO:0000313" key="6">
    <source>
        <dbReference type="Proteomes" id="UP000226192"/>
    </source>
</evidence>
<evidence type="ECO:0000256" key="3">
    <source>
        <dbReference type="SAM" id="Phobius"/>
    </source>
</evidence>
<dbReference type="EMBL" id="NJET01000005">
    <property type="protein sequence ID" value="PHH66780.1"/>
    <property type="molecule type" value="Genomic_DNA"/>
</dbReference>
<dbReference type="GO" id="GO:0016035">
    <property type="term" value="C:zeta DNA polymerase complex"/>
    <property type="evidence" value="ECO:0007669"/>
    <property type="project" value="TreeGrafter"/>
</dbReference>
<sequence>MDADTDADMDADMDAATTQVHPTSASTLLSSFSSFLIVAIHLLLRHRNLYPAATFLLARAYNLPVYQSRHAGVCTWVRDAVASAMDLVRSGRARSIAFVVHKASFPGLSRQSPPPHPSRSPTSSCDPPIHKSLASAAIVERWIFDIHTFPFDALKLAETHERRSGRFFEREPRLPDQVNWPNVQQALRAALRRLSDAAETLEPPTNQDDCTFTLAVEMRQHSEAPVDHPQLWIPSEPHLQPSNPSSASALSPDASTTPIRAVRAGPLFFECYVEQA</sequence>
<keyword evidence="3" id="KW-1133">Transmembrane helix</keyword>
<dbReference type="PANTHER" id="PTHR11842:SF10">
    <property type="entry name" value="MITOTIC SPINDLE ASSEMBLY CHECKPOINT PROTEIN MAD2B"/>
    <property type="match status" value="1"/>
</dbReference>
<feature type="compositionally biased region" description="Low complexity" evidence="2">
    <location>
        <begin position="241"/>
        <end position="254"/>
    </location>
</feature>
<dbReference type="Gene3D" id="3.30.900.10">
    <property type="entry name" value="HORMA domain"/>
    <property type="match status" value="1"/>
</dbReference>
<dbReference type="AlphaFoldDB" id="A0A2C5YH27"/>
<feature type="region of interest" description="Disordered" evidence="2">
    <location>
        <begin position="107"/>
        <end position="126"/>
    </location>
</feature>
<dbReference type="STRING" id="1399860.A0A2C5YH27"/>
<evidence type="ECO:0000313" key="5">
    <source>
        <dbReference type="EMBL" id="PHH66780.1"/>
    </source>
</evidence>